<feature type="transmembrane region" description="Helical" evidence="1">
    <location>
        <begin position="431"/>
        <end position="451"/>
    </location>
</feature>
<feature type="transmembrane region" description="Helical" evidence="1">
    <location>
        <begin position="960"/>
        <end position="979"/>
    </location>
</feature>
<dbReference type="InterPro" id="IPR001036">
    <property type="entry name" value="Acrflvin-R"/>
</dbReference>
<organism evidence="2 3">
    <name type="scientific">Pseudarcicella hirudinis</name>
    <dbReference type="NCBI Taxonomy" id="1079859"/>
    <lineage>
        <taxon>Bacteria</taxon>
        <taxon>Pseudomonadati</taxon>
        <taxon>Bacteroidota</taxon>
        <taxon>Cytophagia</taxon>
        <taxon>Cytophagales</taxon>
        <taxon>Flectobacillaceae</taxon>
        <taxon>Pseudarcicella</taxon>
    </lineage>
</organism>
<proteinExistence type="predicted"/>
<dbReference type="RefSeq" id="WP_092015358.1">
    <property type="nucleotide sequence ID" value="NZ_FOXH01000004.1"/>
</dbReference>
<keyword evidence="1" id="KW-0812">Transmembrane</keyword>
<dbReference type="Gene3D" id="3.30.70.1440">
    <property type="entry name" value="Multidrug efflux transporter AcrB pore domain"/>
    <property type="match status" value="1"/>
</dbReference>
<dbReference type="Gene3D" id="1.20.1640.10">
    <property type="entry name" value="Multidrug efflux transporter AcrB transmembrane domain"/>
    <property type="match status" value="2"/>
</dbReference>
<feature type="transmembrane region" description="Helical" evidence="1">
    <location>
        <begin position="858"/>
        <end position="881"/>
    </location>
</feature>
<feature type="transmembrane region" description="Helical" evidence="1">
    <location>
        <begin position="532"/>
        <end position="558"/>
    </location>
</feature>
<dbReference type="Proteomes" id="UP000199306">
    <property type="component" value="Unassembled WGS sequence"/>
</dbReference>
<dbReference type="InterPro" id="IPR027463">
    <property type="entry name" value="AcrB_DN_DC_subdom"/>
</dbReference>
<dbReference type="PANTHER" id="PTHR32063:SF0">
    <property type="entry name" value="SWARMING MOTILITY PROTEIN SWRC"/>
    <property type="match status" value="1"/>
</dbReference>
<dbReference type="GO" id="GO:0042910">
    <property type="term" value="F:xenobiotic transmembrane transporter activity"/>
    <property type="evidence" value="ECO:0007669"/>
    <property type="project" value="TreeGrafter"/>
</dbReference>
<feature type="transmembrane region" description="Helical" evidence="1">
    <location>
        <begin position="463"/>
        <end position="486"/>
    </location>
</feature>
<dbReference type="Gene3D" id="3.30.70.1320">
    <property type="entry name" value="Multidrug efflux transporter AcrB pore domain like"/>
    <property type="match status" value="1"/>
</dbReference>
<evidence type="ECO:0000313" key="3">
    <source>
        <dbReference type="Proteomes" id="UP000199306"/>
    </source>
</evidence>
<feature type="transmembrane region" description="Helical" evidence="1">
    <location>
        <begin position="360"/>
        <end position="380"/>
    </location>
</feature>
<dbReference type="PRINTS" id="PR00702">
    <property type="entry name" value="ACRIFLAVINRP"/>
</dbReference>
<dbReference type="PANTHER" id="PTHR32063">
    <property type="match status" value="1"/>
</dbReference>
<dbReference type="AlphaFoldDB" id="A0A1I5RM25"/>
<feature type="transmembrane region" description="Helical" evidence="1">
    <location>
        <begin position="991"/>
        <end position="1017"/>
    </location>
</feature>
<feature type="transmembrane region" description="Helical" evidence="1">
    <location>
        <begin position="914"/>
        <end position="939"/>
    </location>
</feature>
<accession>A0A1I5RM25</accession>
<reference evidence="2 3" key="1">
    <citation type="submission" date="2016-10" db="EMBL/GenBank/DDBJ databases">
        <authorList>
            <person name="de Groot N.N."/>
        </authorList>
    </citation>
    <scope>NUCLEOTIDE SEQUENCE [LARGE SCALE GENOMIC DNA]</scope>
    <source>
        <strain evidence="3">E92,LMG 26720,CCM 7988</strain>
    </source>
</reference>
<keyword evidence="3" id="KW-1185">Reference proteome</keyword>
<evidence type="ECO:0000313" key="2">
    <source>
        <dbReference type="EMBL" id="SFP58966.1"/>
    </source>
</evidence>
<protein>
    <submittedName>
        <fullName evidence="2">Hydrophobic/amphiphilic exporter-1, HAE1 family</fullName>
    </submittedName>
</protein>
<feature type="transmembrane region" description="Helical" evidence="1">
    <location>
        <begin position="333"/>
        <end position="353"/>
    </location>
</feature>
<dbReference type="SUPFAM" id="SSF82693">
    <property type="entry name" value="Multidrug efflux transporter AcrB pore domain, PN1, PN2, PC1 and PC2 subdomains"/>
    <property type="match status" value="3"/>
</dbReference>
<feature type="transmembrane region" description="Helical" evidence="1">
    <location>
        <begin position="12"/>
        <end position="29"/>
    </location>
</feature>
<evidence type="ECO:0000256" key="1">
    <source>
        <dbReference type="SAM" id="Phobius"/>
    </source>
</evidence>
<dbReference type="EMBL" id="FOXH01000004">
    <property type="protein sequence ID" value="SFP58966.1"/>
    <property type="molecule type" value="Genomic_DNA"/>
</dbReference>
<dbReference type="OrthoDB" id="9757876at2"/>
<dbReference type="GO" id="GO:0005886">
    <property type="term" value="C:plasma membrane"/>
    <property type="evidence" value="ECO:0007669"/>
    <property type="project" value="TreeGrafter"/>
</dbReference>
<dbReference type="SUPFAM" id="SSF82866">
    <property type="entry name" value="Multidrug efflux transporter AcrB transmembrane domain"/>
    <property type="match status" value="2"/>
</dbReference>
<gene>
    <name evidence="2" type="ORF">SAMN04515674_104120</name>
</gene>
<dbReference type="Gene3D" id="3.30.70.1430">
    <property type="entry name" value="Multidrug efflux transporter AcrB pore domain"/>
    <property type="match status" value="2"/>
</dbReference>
<keyword evidence="1" id="KW-0472">Membrane</keyword>
<dbReference type="Gene3D" id="3.30.2090.10">
    <property type="entry name" value="Multidrug efflux transporter AcrB TolC docking domain, DN and DC subdomains"/>
    <property type="match status" value="2"/>
</dbReference>
<dbReference type="Pfam" id="PF00873">
    <property type="entry name" value="ACR_tran"/>
    <property type="match status" value="1"/>
</dbReference>
<feature type="transmembrane region" description="Helical" evidence="1">
    <location>
        <begin position="888"/>
        <end position="908"/>
    </location>
</feature>
<keyword evidence="1" id="KW-1133">Transmembrane helix</keyword>
<dbReference type="STRING" id="1079859.SAMN04515674_104120"/>
<sequence length="1045" mass="113297">MSITEISIKRPLLITVIFVTLILFGFVSYKQLNYNLLPKFEANVIVVQTSYRGASSDEIQNTITKPIEEAVSSIEGIDKISSSSSEGLSLITVQLKSGTSTLDAQRDAERKVNQMKSTLPDDADDPVVSRFNTDEIPVLRISASAKMSEPALYDLIDQKIKPILSNVSGVGSVRLIGGNEREIQVTLDNDKLQAYNISTAQVNLMIANNNSSFPAGSVLSDKSRTSIRLDAKIGKVEEMRNLVIRQNPDGSRVLLKDVGVITDSQTEATTLNRNNGKAGIGIEIVKQADANAVNVSKFVKDKLEVIKKQYASQGFSYDIAADQSVYTLASADAVIHDLFLAVIIVGLVMLLFLHSFRSSLFVLVAIPSAMIPTFILMYIFGFSLNLMTLMGLSLVVGILVDDSIVVLENIYRYLEMGKSRMEAAIAGRSEIGFTAIAITLVDVVVFLPLSMSGGIIGNILREFSLVVVFSTLMSLFVSFTLTPLLASRWGKIEILSKNSLWGRINLAFEHFLDSLKEDYGRILSWSLGHKRWILAGVFVLFVGSIALIPAGFIGTAFAGSGDRGELTIQLEMSPQTPLAQTNLMVKEAEKILLTKPEVVKVFANVGTQTGAIGTGSSNSNIAELSITLVDKKARHISTDDFGVSIRDEIAKIPGVKVVIRPASITGSSEAPIQIAVKGTDMDQIRETANMVKQVVRTTPGTDYVEFSTKSPKTEISINLDREKIAKAGLTVPDVGAAVQLAFRGNDQSKYKDSGEEYPINISLEKSDKRSIENVKNLTLRNSKGAIIRLGEVANVSEIVGQAVLERSDRLNSIKITASSVGRPTGTIVADIQKKLAKVKLPGNVSIEYQGEAQRQSDAFGSLGLAMLLGIILVYLIMVALYESIVYPFVVLFSIPVALIGALLALALSMESLTIFAIVGLIMLLGLVAKNGILIVDFTNHLKEKGYPLKEALIEAGKERLRPILMTTIAMVTGMLPIALATGSGAEVKNGMAWVIIGGLISSLLLTLVLVPSMYMIIEKMKLGIERLLSKRRKQEVASLELEQLS</sequence>
<dbReference type="SUPFAM" id="SSF82714">
    <property type="entry name" value="Multidrug efflux transporter AcrB TolC docking domain, DN and DC subdomains"/>
    <property type="match status" value="2"/>
</dbReference>
<name>A0A1I5RM25_9BACT</name>